<dbReference type="Pfam" id="PF05545">
    <property type="entry name" value="FixQ"/>
    <property type="match status" value="1"/>
</dbReference>
<organism evidence="3 4">
    <name type="scientific">Halpernia frigidisoli</name>
    <dbReference type="NCBI Taxonomy" id="1125876"/>
    <lineage>
        <taxon>Bacteria</taxon>
        <taxon>Pseudomonadati</taxon>
        <taxon>Bacteroidota</taxon>
        <taxon>Flavobacteriia</taxon>
        <taxon>Flavobacteriales</taxon>
        <taxon>Weeksellaceae</taxon>
        <taxon>Chryseobacterium group</taxon>
        <taxon>Halpernia</taxon>
    </lineage>
</organism>
<evidence type="ECO:0000313" key="4">
    <source>
        <dbReference type="Proteomes" id="UP000198931"/>
    </source>
</evidence>
<dbReference type="InterPro" id="IPR008621">
    <property type="entry name" value="Cbb3-typ_cyt_oxidase_comp"/>
</dbReference>
<accession>A0A1I3I3B3</accession>
<proteinExistence type="predicted"/>
<reference evidence="3 4" key="1">
    <citation type="submission" date="2016-10" db="EMBL/GenBank/DDBJ databases">
        <authorList>
            <person name="de Groot N.N."/>
        </authorList>
    </citation>
    <scope>NUCLEOTIDE SEQUENCE [LARGE SCALE GENOMIC DNA]</scope>
    <source>
        <strain evidence="3 4">DSM 26000</strain>
    </source>
</reference>
<dbReference type="PROSITE" id="PS51257">
    <property type="entry name" value="PROKAR_LIPOPROTEIN"/>
    <property type="match status" value="1"/>
</dbReference>
<feature type="transmembrane region" description="Helical" evidence="2">
    <location>
        <begin position="18"/>
        <end position="39"/>
    </location>
</feature>
<gene>
    <name evidence="3" type="ORF">SAMN05443292_2536</name>
</gene>
<dbReference type="OrthoDB" id="1265637at2"/>
<keyword evidence="4" id="KW-1185">Reference proteome</keyword>
<dbReference type="EMBL" id="FOQT01000004">
    <property type="protein sequence ID" value="SFI42349.1"/>
    <property type="molecule type" value="Genomic_DNA"/>
</dbReference>
<feature type="region of interest" description="Disordered" evidence="1">
    <location>
        <begin position="49"/>
        <end position="68"/>
    </location>
</feature>
<name>A0A1I3I3B3_9FLAO</name>
<keyword evidence="2" id="KW-0472">Membrane</keyword>
<keyword evidence="2" id="KW-0812">Transmembrane</keyword>
<dbReference type="STRING" id="1125876.SAMN05443292_2536"/>
<evidence type="ECO:0000256" key="2">
    <source>
        <dbReference type="SAM" id="Phobius"/>
    </source>
</evidence>
<protein>
    <submittedName>
        <fullName evidence="3">Cbb3-type cytochrome oxidase, subunit 3</fullName>
    </submittedName>
</protein>
<evidence type="ECO:0000256" key="1">
    <source>
        <dbReference type="SAM" id="MobiDB-lite"/>
    </source>
</evidence>
<evidence type="ECO:0000313" key="3">
    <source>
        <dbReference type="EMBL" id="SFI42349.1"/>
    </source>
</evidence>
<dbReference type="AlphaFoldDB" id="A0A1I3I3B3"/>
<keyword evidence="2" id="KW-1133">Transmembrane helix</keyword>
<dbReference type="Proteomes" id="UP000198931">
    <property type="component" value="Unassembled WGS sequence"/>
</dbReference>
<sequence>MIPQNFKDILSSGENVGLYQTISMFIFLACFLGLIFYVFSRPKKHYDEEANAPLQDDTDENDPFFKKN</sequence>
<dbReference type="RefSeq" id="WP_090081301.1">
    <property type="nucleotide sequence ID" value="NZ_FOQT01000004.1"/>
</dbReference>